<dbReference type="CTD" id="20198890"/>
<dbReference type="EMBL" id="KB096324">
    <property type="protein sequence ID" value="ESO06568.1"/>
    <property type="molecule type" value="Genomic_DNA"/>
</dbReference>
<keyword evidence="4" id="KW-1185">Reference proteome</keyword>
<sequence>MAYKLAPLLKEPVLFQISAMLSSFYFVALIFSMMPDAGVRAKCFEVFEMESRSYCTCAEPFKSTMISAVASYRQALLLCSMRCSQLGNCMAFNFWDSSNFCQLFNQTTKSLSMISNCKHYLNAEVHESRLSYNKTLNITVDNELIEFYVNGVSVPTRLYFPNADDWSKADTYNIQGYIHVLAIKSLNSGGTENITGTESDAG</sequence>
<reference evidence="3" key="3">
    <citation type="submission" date="2015-06" db="UniProtKB">
        <authorList>
            <consortium name="EnsemblMetazoa"/>
        </authorList>
    </citation>
    <scope>IDENTIFICATION</scope>
</reference>
<dbReference type="EMBL" id="AMQM01000647">
    <property type="status" value="NOT_ANNOTATED_CDS"/>
    <property type="molecule type" value="Genomic_DNA"/>
</dbReference>
<dbReference type="HOGENOM" id="CLU_1355960_0_0_1"/>
<proteinExistence type="predicted"/>
<reference evidence="4" key="1">
    <citation type="submission" date="2012-12" db="EMBL/GenBank/DDBJ databases">
        <authorList>
            <person name="Hellsten U."/>
            <person name="Grimwood J."/>
            <person name="Chapman J.A."/>
            <person name="Shapiro H."/>
            <person name="Aerts A."/>
            <person name="Otillar R.P."/>
            <person name="Terry A.Y."/>
            <person name="Boore J.L."/>
            <person name="Simakov O."/>
            <person name="Marletaz F."/>
            <person name="Cho S.-J."/>
            <person name="Edsinger-Gonzales E."/>
            <person name="Havlak P."/>
            <person name="Kuo D.-H."/>
            <person name="Larsson T."/>
            <person name="Lv J."/>
            <person name="Arendt D."/>
            <person name="Savage R."/>
            <person name="Osoegawa K."/>
            <person name="de Jong P."/>
            <person name="Lindberg D.R."/>
            <person name="Seaver E.C."/>
            <person name="Weisblat D.A."/>
            <person name="Putnam N.H."/>
            <person name="Grigoriev I.V."/>
            <person name="Rokhsar D.S."/>
        </authorList>
    </citation>
    <scope>NUCLEOTIDE SEQUENCE</scope>
</reference>
<dbReference type="Proteomes" id="UP000015101">
    <property type="component" value="Unassembled WGS sequence"/>
</dbReference>
<evidence type="ECO:0000313" key="4">
    <source>
        <dbReference type="Proteomes" id="UP000015101"/>
    </source>
</evidence>
<organism evidence="3 4">
    <name type="scientific">Helobdella robusta</name>
    <name type="common">Californian leech</name>
    <dbReference type="NCBI Taxonomy" id="6412"/>
    <lineage>
        <taxon>Eukaryota</taxon>
        <taxon>Metazoa</taxon>
        <taxon>Spiralia</taxon>
        <taxon>Lophotrochozoa</taxon>
        <taxon>Annelida</taxon>
        <taxon>Clitellata</taxon>
        <taxon>Hirudinea</taxon>
        <taxon>Rhynchobdellida</taxon>
        <taxon>Glossiphoniidae</taxon>
        <taxon>Helobdella</taxon>
    </lineage>
</organism>
<dbReference type="GeneID" id="20198890"/>
<evidence type="ECO:0000313" key="2">
    <source>
        <dbReference type="EMBL" id="ESO06568.1"/>
    </source>
</evidence>
<gene>
    <name evidence="3" type="primary">20198890</name>
    <name evidence="2" type="ORF">HELRODRAFT_160750</name>
</gene>
<name>T1EQP0_HELRO</name>
<keyword evidence="1" id="KW-0472">Membrane</keyword>
<dbReference type="EnsemblMetazoa" id="HelroT160750">
    <property type="protein sequence ID" value="HelroP160750"/>
    <property type="gene ID" value="HelroG160750"/>
</dbReference>
<keyword evidence="1" id="KW-0812">Transmembrane</keyword>
<evidence type="ECO:0000256" key="1">
    <source>
        <dbReference type="SAM" id="Phobius"/>
    </source>
</evidence>
<dbReference type="KEGG" id="hro:HELRODRAFT_160750"/>
<dbReference type="AlphaFoldDB" id="T1EQP0"/>
<keyword evidence="1" id="KW-1133">Transmembrane helix</keyword>
<accession>T1EQP0</accession>
<feature type="transmembrane region" description="Helical" evidence="1">
    <location>
        <begin position="13"/>
        <end position="32"/>
    </location>
</feature>
<dbReference type="OrthoDB" id="166585at2759"/>
<dbReference type="RefSeq" id="XP_009015936.1">
    <property type="nucleotide sequence ID" value="XM_009017688.1"/>
</dbReference>
<evidence type="ECO:0008006" key="5">
    <source>
        <dbReference type="Google" id="ProtNLM"/>
    </source>
</evidence>
<protein>
    <recommendedName>
        <fullName evidence="5">Apple domain-containing protein</fullName>
    </recommendedName>
</protein>
<dbReference type="InParanoid" id="T1EQP0"/>
<evidence type="ECO:0000313" key="3">
    <source>
        <dbReference type="EnsemblMetazoa" id="HelroP160750"/>
    </source>
</evidence>
<reference evidence="2 4" key="2">
    <citation type="journal article" date="2013" name="Nature">
        <title>Insights into bilaterian evolution from three spiralian genomes.</title>
        <authorList>
            <person name="Simakov O."/>
            <person name="Marletaz F."/>
            <person name="Cho S.J."/>
            <person name="Edsinger-Gonzales E."/>
            <person name="Havlak P."/>
            <person name="Hellsten U."/>
            <person name="Kuo D.H."/>
            <person name="Larsson T."/>
            <person name="Lv J."/>
            <person name="Arendt D."/>
            <person name="Savage R."/>
            <person name="Osoegawa K."/>
            <person name="de Jong P."/>
            <person name="Grimwood J."/>
            <person name="Chapman J.A."/>
            <person name="Shapiro H."/>
            <person name="Aerts A."/>
            <person name="Otillar R.P."/>
            <person name="Terry A.Y."/>
            <person name="Boore J.L."/>
            <person name="Grigoriev I.V."/>
            <person name="Lindberg D.R."/>
            <person name="Seaver E.C."/>
            <person name="Weisblat D.A."/>
            <person name="Putnam N.H."/>
            <person name="Rokhsar D.S."/>
        </authorList>
    </citation>
    <scope>NUCLEOTIDE SEQUENCE</scope>
</reference>